<comment type="caution">
    <text evidence="2">The sequence shown here is derived from an EMBL/GenBank/DDBJ whole genome shotgun (WGS) entry which is preliminary data.</text>
</comment>
<protein>
    <submittedName>
        <fullName evidence="2">Peptidase</fullName>
    </submittedName>
</protein>
<feature type="transmembrane region" description="Helical" evidence="1">
    <location>
        <begin position="27"/>
        <end position="49"/>
    </location>
</feature>
<reference evidence="2 3" key="1">
    <citation type="submission" date="2016-03" db="EMBL/GenBank/DDBJ databases">
        <authorList>
            <person name="Ploux O."/>
        </authorList>
    </citation>
    <scope>NUCLEOTIDE SEQUENCE [LARGE SCALE GENOMIC DNA]</scope>
    <source>
        <strain evidence="2 3">R-45378</strain>
    </source>
</reference>
<proteinExistence type="predicted"/>
<dbReference type="Proteomes" id="UP000077857">
    <property type="component" value="Unassembled WGS sequence"/>
</dbReference>
<keyword evidence="1" id="KW-0812">Transmembrane</keyword>
<name>A0A177N530_9GAMM</name>
<feature type="transmembrane region" description="Helical" evidence="1">
    <location>
        <begin position="358"/>
        <end position="380"/>
    </location>
</feature>
<keyword evidence="1" id="KW-1133">Transmembrane helix</keyword>
<dbReference type="PANTHER" id="PTHR34219">
    <property type="entry name" value="IRON-REGULATED INNER MEMBRANE PROTEIN-RELATED"/>
    <property type="match status" value="1"/>
</dbReference>
<accession>A0A177N530</accession>
<dbReference type="AlphaFoldDB" id="A0A177N530"/>
<keyword evidence="1" id="KW-0472">Membrane</keyword>
<evidence type="ECO:0000313" key="2">
    <source>
        <dbReference type="EMBL" id="OAI12319.1"/>
    </source>
</evidence>
<evidence type="ECO:0000313" key="3">
    <source>
        <dbReference type="Proteomes" id="UP000077857"/>
    </source>
</evidence>
<organism evidence="2 3">
    <name type="scientific">Methylomonas koyamae</name>
    <dbReference type="NCBI Taxonomy" id="702114"/>
    <lineage>
        <taxon>Bacteria</taxon>
        <taxon>Pseudomonadati</taxon>
        <taxon>Pseudomonadota</taxon>
        <taxon>Gammaproteobacteria</taxon>
        <taxon>Methylococcales</taxon>
        <taxon>Methylococcaceae</taxon>
        <taxon>Methylomonas</taxon>
    </lineage>
</organism>
<gene>
    <name evidence="2" type="ORF">A1507_02170</name>
</gene>
<sequence>MPEPHYPLIVRPRFIVGARKIWRQCHLLLALGLGLVFALIGLTGSLSVYREELDSLLNPQLRIEIPQDAVPLPPDKILVSLRNAHPDRHGAWTLEMPLAPDRPLTAWFEKPKESVDAFYAPLMVSINPYTGAVLDSRFWGRTFGTWVLDLHAQLQLDATGRYATAILGGLLILSTVSGLYLWWPGWRNLAGAFGLRRDGSLIRLIFDLHRWLGLAAAGFLLLLAFTGLHLAYPPLLESLTSAEGMGHGDAGSNVRSTAVPNQRPVTLAEAILVARGPFPSSEVRRVTTPAGELGVYRINLRQRDEINQHHPFTTVWVDRWSGQIRDVRNPHRFSPGQTFTVWLWPLHTGEAFGAGGRFLWFCAGLAPALLFVSGLLHWLYRHGWIADRHIDWPALAGKIRRKTMNAARQAGAIWAVQWPRIQTWSGKAARKMLNRLRR</sequence>
<dbReference type="RefSeq" id="WP_064041890.1">
    <property type="nucleotide sequence ID" value="NZ_LUUJ01000110.1"/>
</dbReference>
<dbReference type="OrthoDB" id="9776609at2"/>
<dbReference type="EMBL" id="LUUJ01000110">
    <property type="protein sequence ID" value="OAI12319.1"/>
    <property type="molecule type" value="Genomic_DNA"/>
</dbReference>
<dbReference type="Pfam" id="PF03929">
    <property type="entry name" value="PepSY_TM"/>
    <property type="match status" value="1"/>
</dbReference>
<feature type="transmembrane region" description="Helical" evidence="1">
    <location>
        <begin position="162"/>
        <end position="183"/>
    </location>
</feature>
<evidence type="ECO:0000256" key="1">
    <source>
        <dbReference type="SAM" id="Phobius"/>
    </source>
</evidence>
<dbReference type="InterPro" id="IPR005625">
    <property type="entry name" value="PepSY-ass_TM"/>
</dbReference>
<feature type="transmembrane region" description="Helical" evidence="1">
    <location>
        <begin position="211"/>
        <end position="232"/>
    </location>
</feature>